<dbReference type="AlphaFoldDB" id="A0A2S9J0A1"/>
<evidence type="ECO:0000313" key="2">
    <source>
        <dbReference type="Proteomes" id="UP000239711"/>
    </source>
</evidence>
<gene>
    <name evidence="1" type="ORF">C5745_16515</name>
</gene>
<proteinExistence type="predicted"/>
<keyword evidence="2" id="KW-1185">Reference proteome</keyword>
<organism evidence="1 2">
    <name type="scientific">Sphingobacterium haloxyli</name>
    <dbReference type="NCBI Taxonomy" id="2100533"/>
    <lineage>
        <taxon>Bacteria</taxon>
        <taxon>Pseudomonadati</taxon>
        <taxon>Bacteroidota</taxon>
        <taxon>Sphingobacteriia</taxon>
        <taxon>Sphingobacteriales</taxon>
        <taxon>Sphingobacteriaceae</taxon>
        <taxon>Sphingobacterium</taxon>
    </lineage>
</organism>
<reference evidence="1 2" key="1">
    <citation type="submission" date="2018-02" db="EMBL/GenBank/DDBJ databases">
        <title>The draft genome of Sphingobacterium sp. 5JN-11.</title>
        <authorList>
            <person name="Liu L."/>
            <person name="Li L."/>
            <person name="Liang L."/>
            <person name="Zhang X."/>
            <person name="Wang T."/>
        </authorList>
    </citation>
    <scope>NUCLEOTIDE SEQUENCE [LARGE SCALE GENOMIC DNA]</scope>
    <source>
        <strain evidence="1 2">5JN-11</strain>
    </source>
</reference>
<dbReference type="EMBL" id="PVBQ01000016">
    <property type="protein sequence ID" value="PRD46207.1"/>
    <property type="molecule type" value="Genomic_DNA"/>
</dbReference>
<name>A0A2S9J0A1_9SPHI</name>
<evidence type="ECO:0000313" key="1">
    <source>
        <dbReference type="EMBL" id="PRD46207.1"/>
    </source>
</evidence>
<accession>A0A2S9J0A1</accession>
<protein>
    <submittedName>
        <fullName evidence="1">Uncharacterized protein</fullName>
    </submittedName>
</protein>
<comment type="caution">
    <text evidence="1">The sequence shown here is derived from an EMBL/GenBank/DDBJ whole genome shotgun (WGS) entry which is preliminary data.</text>
</comment>
<dbReference type="Proteomes" id="UP000239711">
    <property type="component" value="Unassembled WGS sequence"/>
</dbReference>
<sequence length="73" mass="8289">MINLKGNENLKKTTVQEHYQKPRITGVSKAVNQECDGAKPYTNTNMKTVKIRIPIKSILLIVWPRYSLGTVMS</sequence>